<dbReference type="EMBL" id="JABSTU010000002">
    <property type="protein sequence ID" value="KAH8036986.1"/>
    <property type="molecule type" value="Genomic_DNA"/>
</dbReference>
<reference evidence="1" key="1">
    <citation type="journal article" date="2020" name="Cell">
        <title>Large-Scale Comparative Analyses of Tick Genomes Elucidate Their Genetic Diversity and Vector Capacities.</title>
        <authorList>
            <consortium name="Tick Genome and Microbiome Consortium (TIGMIC)"/>
            <person name="Jia N."/>
            <person name="Wang J."/>
            <person name="Shi W."/>
            <person name="Du L."/>
            <person name="Sun Y."/>
            <person name="Zhan W."/>
            <person name="Jiang J.F."/>
            <person name="Wang Q."/>
            <person name="Zhang B."/>
            <person name="Ji P."/>
            <person name="Bell-Sakyi L."/>
            <person name="Cui X.M."/>
            <person name="Yuan T.T."/>
            <person name="Jiang B.G."/>
            <person name="Yang W.F."/>
            <person name="Lam T.T."/>
            <person name="Chang Q.C."/>
            <person name="Ding S.J."/>
            <person name="Wang X.J."/>
            <person name="Zhu J.G."/>
            <person name="Ruan X.D."/>
            <person name="Zhao L."/>
            <person name="Wei J.T."/>
            <person name="Ye R.Z."/>
            <person name="Que T.C."/>
            <person name="Du C.H."/>
            <person name="Zhou Y.H."/>
            <person name="Cheng J.X."/>
            <person name="Dai P.F."/>
            <person name="Guo W.B."/>
            <person name="Han X.H."/>
            <person name="Huang E.J."/>
            <person name="Li L.F."/>
            <person name="Wei W."/>
            <person name="Gao Y.C."/>
            <person name="Liu J.Z."/>
            <person name="Shao H.Z."/>
            <person name="Wang X."/>
            <person name="Wang C.C."/>
            <person name="Yang T.C."/>
            <person name="Huo Q.B."/>
            <person name="Li W."/>
            <person name="Chen H.Y."/>
            <person name="Chen S.E."/>
            <person name="Zhou L.G."/>
            <person name="Ni X.B."/>
            <person name="Tian J.H."/>
            <person name="Sheng Y."/>
            <person name="Liu T."/>
            <person name="Pan Y.S."/>
            <person name="Xia L.Y."/>
            <person name="Li J."/>
            <person name="Zhao F."/>
            <person name="Cao W.C."/>
        </authorList>
    </citation>
    <scope>NUCLEOTIDE SEQUENCE</scope>
    <source>
        <strain evidence="1">Rmic-2018</strain>
    </source>
</reference>
<organism evidence="1 2">
    <name type="scientific">Rhipicephalus microplus</name>
    <name type="common">Cattle tick</name>
    <name type="synonym">Boophilus microplus</name>
    <dbReference type="NCBI Taxonomy" id="6941"/>
    <lineage>
        <taxon>Eukaryota</taxon>
        <taxon>Metazoa</taxon>
        <taxon>Ecdysozoa</taxon>
        <taxon>Arthropoda</taxon>
        <taxon>Chelicerata</taxon>
        <taxon>Arachnida</taxon>
        <taxon>Acari</taxon>
        <taxon>Parasitiformes</taxon>
        <taxon>Ixodida</taxon>
        <taxon>Ixodoidea</taxon>
        <taxon>Ixodidae</taxon>
        <taxon>Rhipicephalinae</taxon>
        <taxon>Rhipicephalus</taxon>
        <taxon>Boophilus</taxon>
    </lineage>
</organism>
<sequence length="112" mass="12254">MKGNMRARGLCSTVVAYSSVSRRITKARSFSAAWAVCQPVDCLRTALITAGAALEHEAPEQLAALMRDVQAALETQRLPIHSQHVLQELLELKASGWQMNESEKAYGSPTSR</sequence>
<dbReference type="Proteomes" id="UP000821866">
    <property type="component" value="Chromosome 10"/>
</dbReference>
<evidence type="ECO:0000313" key="1">
    <source>
        <dbReference type="EMBL" id="KAH8036986.1"/>
    </source>
</evidence>
<evidence type="ECO:0000313" key="2">
    <source>
        <dbReference type="Proteomes" id="UP000821866"/>
    </source>
</evidence>
<reference evidence="1" key="2">
    <citation type="submission" date="2021-09" db="EMBL/GenBank/DDBJ databases">
        <authorList>
            <person name="Jia N."/>
            <person name="Wang J."/>
            <person name="Shi W."/>
            <person name="Du L."/>
            <person name="Sun Y."/>
            <person name="Zhan W."/>
            <person name="Jiang J."/>
            <person name="Wang Q."/>
            <person name="Zhang B."/>
            <person name="Ji P."/>
            <person name="Sakyi L.B."/>
            <person name="Cui X."/>
            <person name="Yuan T."/>
            <person name="Jiang B."/>
            <person name="Yang W."/>
            <person name="Lam T.T.-Y."/>
            <person name="Chang Q."/>
            <person name="Ding S."/>
            <person name="Wang X."/>
            <person name="Zhu J."/>
            <person name="Ruan X."/>
            <person name="Zhao L."/>
            <person name="Wei J."/>
            <person name="Que T."/>
            <person name="Du C."/>
            <person name="Cheng J."/>
            <person name="Dai P."/>
            <person name="Han X."/>
            <person name="Huang E."/>
            <person name="Gao Y."/>
            <person name="Liu J."/>
            <person name="Shao H."/>
            <person name="Ye R."/>
            <person name="Li L."/>
            <person name="Wei W."/>
            <person name="Wang X."/>
            <person name="Wang C."/>
            <person name="Huo Q."/>
            <person name="Li W."/>
            <person name="Guo W."/>
            <person name="Chen H."/>
            <person name="Chen S."/>
            <person name="Zhou L."/>
            <person name="Zhou L."/>
            <person name="Ni X."/>
            <person name="Tian J."/>
            <person name="Zhou Y."/>
            <person name="Sheng Y."/>
            <person name="Liu T."/>
            <person name="Pan Y."/>
            <person name="Xia L."/>
            <person name="Li J."/>
            <person name="Zhao F."/>
            <person name="Cao W."/>
        </authorList>
    </citation>
    <scope>NUCLEOTIDE SEQUENCE</scope>
    <source>
        <strain evidence="1">Rmic-2018</strain>
        <tissue evidence="1">Larvae</tissue>
    </source>
</reference>
<comment type="caution">
    <text evidence="1">The sequence shown here is derived from an EMBL/GenBank/DDBJ whole genome shotgun (WGS) entry which is preliminary data.</text>
</comment>
<protein>
    <submittedName>
        <fullName evidence="1">Uncharacterized protein</fullName>
    </submittedName>
</protein>
<name>A0A9J6ERF7_RHIMP</name>
<proteinExistence type="predicted"/>
<keyword evidence="2" id="KW-1185">Reference proteome</keyword>
<dbReference type="AlphaFoldDB" id="A0A9J6ERF7"/>
<gene>
    <name evidence="1" type="ORF">HPB51_008034</name>
</gene>
<dbReference type="Gene3D" id="1.25.40.180">
    <property type="match status" value="1"/>
</dbReference>
<accession>A0A9J6ERF7</accession>